<feature type="compositionally biased region" description="Polar residues" evidence="1">
    <location>
        <begin position="146"/>
        <end position="160"/>
    </location>
</feature>
<feature type="region of interest" description="Disordered" evidence="1">
    <location>
        <begin position="83"/>
        <end position="336"/>
    </location>
</feature>
<keyword evidence="4" id="KW-1185">Reference proteome</keyword>
<feature type="compositionally biased region" description="Polar residues" evidence="1">
    <location>
        <begin position="240"/>
        <end position="252"/>
    </location>
</feature>
<feature type="compositionally biased region" description="Acidic residues" evidence="1">
    <location>
        <begin position="377"/>
        <end position="386"/>
    </location>
</feature>
<proteinExistence type="predicted"/>
<accession>A0ABR1HR36</accession>
<feature type="compositionally biased region" description="Polar residues" evidence="1">
    <location>
        <begin position="615"/>
        <end position="624"/>
    </location>
</feature>
<feature type="compositionally biased region" description="Basic residues" evidence="1">
    <location>
        <begin position="1122"/>
        <end position="1131"/>
    </location>
</feature>
<feature type="region of interest" description="Disordered" evidence="1">
    <location>
        <begin position="1086"/>
        <end position="1131"/>
    </location>
</feature>
<feature type="region of interest" description="Disordered" evidence="1">
    <location>
        <begin position="1"/>
        <end position="66"/>
    </location>
</feature>
<feature type="region of interest" description="Disordered" evidence="1">
    <location>
        <begin position="822"/>
        <end position="857"/>
    </location>
</feature>
<sequence length="1131" mass="124538">MTPAAIRIPNASGEPLSSPRSPNRKFSLYASRRRDNDSPVPAAAAYESPLPSPSYPQQQTISLPPSPKIQIVPFGFAYRDSSESLQLSQLPPLPLSPLPMSPRWDSLSHSSKFVLQPTPSSPYPASPMDPPPHPPSPFAYDAYSIPSDSRNASPTFSPGTKSPLGDLRASDSPSASAPADSFNFSRPRKQSIRQPITDPATPRPTLSYSPADQYLELVSSPTQSPTQSPLWPPNRPRGPSVSSCQSSSTYHSVLSPPASELHEPRQPRSRPTTNGTAPSPRPPLSNINTGGPASPSAVVAPWMSGEELRSSFRSQFTESTAPGTTATERSSVLTKDSSVTSLYPLADVDIEDDGLGEADGDDDELSLDDLMGMYENGFDDDEEASDNDYVPDRPDTPASHVDYNLGPRSDFPAPDIDYTGARAASSTSDRDNAGAHPASPVPDHDHNIGGEPRTFVSGSEYNVSARPITLTSDVGHSVDTRPATSTSHRDYHNSRPSSPTSDRDYHDTRPTSSTSTRDYNMGSPPTTLASDREPSRSFIQIQIDNDDDDEDFPRRGEDSTEKKLDAEIRMSKMIFTSPAYINSVPHIAENLARRSMDKRELDKRDSAKSLDSEPSVVSQQQTPLSDIIPPFSPSVTDVTTPISPPTSPPNDTKSSMAPRIAEKASSSLISPPISPPPTMAPAMAPAPPEDPSCRDRYGFKKENQYVSRQQYDTWNAGYTEYLARRRKKWIGYLKDSALMTDHPNRFPAPNAKTKRFVRKGIPPDWRGAAWFYYAGGPAILAQHSGLYDKLTSKKASEIDTEAIERDLHRTFPDNVRFKPPGGFQAASTSARESRSTMTSDSVRGHSPVPPPGSEDEPPIITSLRRVLHAFSVYNPRIGYCQSLNFLAGLLLLFVETEEQCFWLLNVITRIYLPGTHETSLEGSKVDLGVLMTELRDTMPGIWDKVGGDLEAEPNSRPPTSRSIRLPRARRRDLSRLSTDRLPPITLCLTSWFMSCFIGTLPIETTLRVWDVFFYEGSKTLFRISLAVFKLGESEIKSVSDPMEMFGVVQGMPRKLIDANGLMDACFKRRNGFGHLSQDQIDVRRQERRAKAHFDRSQRNKPTQTWNVTQSDTEGKAKEKSLFGKKRSPTGL</sequence>
<feature type="compositionally biased region" description="Pro residues" evidence="1">
    <location>
        <begin position="91"/>
        <end position="100"/>
    </location>
</feature>
<feature type="compositionally biased region" description="Basic and acidic residues" evidence="1">
    <location>
        <begin position="595"/>
        <end position="611"/>
    </location>
</feature>
<dbReference type="SUPFAM" id="SSF47923">
    <property type="entry name" value="Ypt/Rab-GAP domain of gyp1p"/>
    <property type="match status" value="2"/>
</dbReference>
<feature type="compositionally biased region" description="Low complexity" evidence="1">
    <location>
        <begin position="170"/>
        <end position="181"/>
    </location>
</feature>
<feature type="compositionally biased region" description="Polar residues" evidence="1">
    <location>
        <begin position="1099"/>
        <end position="1111"/>
    </location>
</feature>
<dbReference type="Gene3D" id="1.10.472.80">
    <property type="entry name" value="Ypt/Rab-GAP domain of gyp1p, domain 3"/>
    <property type="match status" value="1"/>
</dbReference>
<comment type="caution">
    <text evidence="3">The sequence shown here is derived from an EMBL/GenBank/DDBJ whole genome shotgun (WGS) entry which is preliminary data.</text>
</comment>
<dbReference type="EMBL" id="JAZAVK010000099">
    <property type="protein sequence ID" value="KAK7423434.1"/>
    <property type="molecule type" value="Genomic_DNA"/>
</dbReference>
<dbReference type="Pfam" id="PF00566">
    <property type="entry name" value="RabGAP-TBC"/>
    <property type="match status" value="2"/>
</dbReference>
<dbReference type="PANTHER" id="PTHR47219:SF20">
    <property type="entry name" value="TBC1 DOMAIN FAMILY MEMBER 2B"/>
    <property type="match status" value="1"/>
</dbReference>
<feature type="compositionally biased region" description="Low complexity" evidence="1">
    <location>
        <begin position="41"/>
        <end position="59"/>
    </location>
</feature>
<dbReference type="Gene3D" id="1.10.8.270">
    <property type="entry name" value="putative rabgap domain of human tbc1 domain family member 14 like domains"/>
    <property type="match status" value="1"/>
</dbReference>
<feature type="compositionally biased region" description="Polar residues" evidence="1">
    <location>
        <begin position="311"/>
        <end position="336"/>
    </location>
</feature>
<feature type="domain" description="Rab-GAP TBC" evidence="2">
    <location>
        <begin position="760"/>
        <end position="1016"/>
    </location>
</feature>
<feature type="compositionally biased region" description="Pro residues" evidence="1">
    <location>
        <begin position="119"/>
        <end position="137"/>
    </location>
</feature>
<evidence type="ECO:0000313" key="3">
    <source>
        <dbReference type="EMBL" id="KAK7423434.1"/>
    </source>
</evidence>
<feature type="compositionally biased region" description="Basic and acidic residues" evidence="1">
    <location>
        <begin position="552"/>
        <end position="562"/>
    </location>
</feature>
<feature type="compositionally biased region" description="Low complexity" evidence="1">
    <location>
        <begin position="825"/>
        <end position="839"/>
    </location>
</feature>
<feature type="compositionally biased region" description="Low complexity" evidence="1">
    <location>
        <begin position="219"/>
        <end position="229"/>
    </location>
</feature>
<dbReference type="PANTHER" id="PTHR47219">
    <property type="entry name" value="RAB GTPASE-ACTIVATING PROTEIN 1-LIKE"/>
    <property type="match status" value="1"/>
</dbReference>
<dbReference type="InterPro" id="IPR050302">
    <property type="entry name" value="Rab_GAP_TBC_domain"/>
</dbReference>
<feature type="compositionally biased region" description="Pro residues" evidence="1">
    <location>
        <begin position="672"/>
        <end position="690"/>
    </location>
</feature>
<dbReference type="SMART" id="SM00164">
    <property type="entry name" value="TBC"/>
    <property type="match status" value="1"/>
</dbReference>
<evidence type="ECO:0000259" key="2">
    <source>
        <dbReference type="PROSITE" id="PS50086"/>
    </source>
</evidence>
<reference evidence="3 4" key="1">
    <citation type="journal article" date="2025" name="Microbiol. Resour. Announc.">
        <title>Draft genome sequences for Neonectria magnoliae and Neonectria punicea, canker pathogens of Liriodendron tulipifera and Acer saccharum in West Virginia.</title>
        <authorList>
            <person name="Petronek H.M."/>
            <person name="Kasson M.T."/>
            <person name="Metheny A.M."/>
            <person name="Stauder C.M."/>
            <person name="Lovett B."/>
            <person name="Lynch S.C."/>
            <person name="Garnas J.R."/>
            <person name="Kasson L.R."/>
            <person name="Stajich J.E."/>
        </authorList>
    </citation>
    <scope>NUCLEOTIDE SEQUENCE [LARGE SCALE GENOMIC DNA]</scope>
    <source>
        <strain evidence="3 4">NRRL 64651</strain>
    </source>
</reference>
<feature type="region of interest" description="Disordered" evidence="1">
    <location>
        <begin position="372"/>
        <end position="562"/>
    </location>
</feature>
<evidence type="ECO:0000256" key="1">
    <source>
        <dbReference type="SAM" id="MobiDB-lite"/>
    </source>
</evidence>
<feature type="region of interest" description="Disordered" evidence="1">
    <location>
        <begin position="595"/>
        <end position="696"/>
    </location>
</feature>
<protein>
    <recommendedName>
        <fullName evidence="2">Rab-GAP TBC domain-containing protein</fullName>
    </recommendedName>
</protein>
<dbReference type="PROSITE" id="PS50086">
    <property type="entry name" value="TBC_RABGAP"/>
    <property type="match status" value="1"/>
</dbReference>
<name>A0ABR1HR36_9HYPO</name>
<gene>
    <name evidence="3" type="ORF">QQZ08_009114</name>
</gene>
<dbReference type="InterPro" id="IPR000195">
    <property type="entry name" value="Rab-GAP-TBC_dom"/>
</dbReference>
<organism evidence="3 4">
    <name type="scientific">Neonectria magnoliae</name>
    <dbReference type="NCBI Taxonomy" id="2732573"/>
    <lineage>
        <taxon>Eukaryota</taxon>
        <taxon>Fungi</taxon>
        <taxon>Dikarya</taxon>
        <taxon>Ascomycota</taxon>
        <taxon>Pezizomycotina</taxon>
        <taxon>Sordariomycetes</taxon>
        <taxon>Hypocreomycetidae</taxon>
        <taxon>Hypocreales</taxon>
        <taxon>Nectriaceae</taxon>
        <taxon>Neonectria</taxon>
    </lineage>
</organism>
<evidence type="ECO:0000313" key="4">
    <source>
        <dbReference type="Proteomes" id="UP001498421"/>
    </source>
</evidence>
<dbReference type="InterPro" id="IPR035969">
    <property type="entry name" value="Rab-GAP_TBC_sf"/>
</dbReference>
<dbReference type="Proteomes" id="UP001498421">
    <property type="component" value="Unassembled WGS sequence"/>
</dbReference>
<feature type="compositionally biased region" description="Basic and acidic residues" evidence="1">
    <location>
        <begin position="1112"/>
        <end position="1121"/>
    </location>
</feature>